<protein>
    <recommendedName>
        <fullName evidence="1">TIR domain-containing protein</fullName>
    </recommendedName>
</protein>
<comment type="caution">
    <text evidence="2">The sequence shown here is derived from an EMBL/GenBank/DDBJ whole genome shotgun (WGS) entry which is preliminary data.</text>
</comment>
<reference evidence="2" key="3">
    <citation type="submission" date="2023-05" db="EMBL/GenBank/DDBJ databases">
        <authorList>
            <person name="Smith C.H."/>
        </authorList>
    </citation>
    <scope>NUCLEOTIDE SEQUENCE</scope>
    <source>
        <strain evidence="2">CHS0354</strain>
        <tissue evidence="2">Mantle</tissue>
    </source>
</reference>
<accession>A0AAE0RSU3</accession>
<dbReference type="Gene3D" id="3.40.50.10140">
    <property type="entry name" value="Toll/interleukin-1 receptor homology (TIR) domain"/>
    <property type="match status" value="1"/>
</dbReference>
<dbReference type="InterPro" id="IPR000157">
    <property type="entry name" value="TIR_dom"/>
</dbReference>
<feature type="domain" description="TIR" evidence="1">
    <location>
        <begin position="408"/>
        <end position="495"/>
    </location>
</feature>
<dbReference type="Gene3D" id="1.25.10.10">
    <property type="entry name" value="Leucine-rich Repeat Variant"/>
    <property type="match status" value="1"/>
</dbReference>
<reference evidence="2" key="2">
    <citation type="journal article" date="2021" name="Genome Biol. Evol.">
        <title>Developing a high-quality reference genome for a parasitic bivalve with doubly uniparental inheritance (Bivalvia: Unionida).</title>
        <authorList>
            <person name="Smith C.H."/>
        </authorList>
    </citation>
    <scope>NUCLEOTIDE SEQUENCE</scope>
    <source>
        <strain evidence="2">CHS0354</strain>
        <tissue evidence="2">Mantle</tissue>
    </source>
</reference>
<dbReference type="AlphaFoldDB" id="A0AAE0RSU3"/>
<dbReference type="InterPro" id="IPR016024">
    <property type="entry name" value="ARM-type_fold"/>
</dbReference>
<dbReference type="SUPFAM" id="SSF52200">
    <property type="entry name" value="Toll/Interleukin receptor TIR domain"/>
    <property type="match status" value="1"/>
</dbReference>
<dbReference type="InterPro" id="IPR035897">
    <property type="entry name" value="Toll_tir_struct_dom_sf"/>
</dbReference>
<reference evidence="2" key="1">
    <citation type="journal article" date="2021" name="Genome Biol. Evol.">
        <title>A High-Quality Reference Genome for a Parasitic Bivalve with Doubly Uniparental Inheritance (Bivalvia: Unionida).</title>
        <authorList>
            <person name="Smith C.H."/>
        </authorList>
    </citation>
    <scope>NUCLEOTIDE SEQUENCE</scope>
    <source>
        <strain evidence="2">CHS0354</strain>
    </source>
</reference>
<evidence type="ECO:0000259" key="1">
    <source>
        <dbReference type="Pfam" id="PF13676"/>
    </source>
</evidence>
<dbReference type="PANTHER" id="PTHR46270:SF2">
    <property type="entry name" value="TIR DOMAIN-CONTAINING PROTEIN"/>
    <property type="match status" value="1"/>
</dbReference>
<keyword evidence="3" id="KW-1185">Reference proteome</keyword>
<sequence>METDLPVELDEQKAEGTRLTPPFTIDEGVTAKKKSIFKAFRNTITKLNKLSNLWKKDGNWIEDLRNCFSVLFTEASAIKSLGHLVCTSNTLSLLCKVVKDGWNKYYEDKEMTLTAEQFEVIRLGLQNLVIFSDGIEEVRCKLAEDKEFLSSLTKILKSCFEPDILEGEKLTKEKSVVRNSLCILCNISQVEENVKVLQGLKNVGIITLYLDTVFRFVALAYLANVIKEDEIAELHGKDRAFDPMTFLSDLLSSTLKDMLHQCKDESGIAWSAQECALIILFLARNEKSKRILAKVDCLHHLVELARGGTLDEQKDAVGAIWALTFDKETQKMMLEDKTLNIFSMLLDLTKSLDCIRTATEGTLWLFRNELAQDEAYKDVLKDRSVMQSSDELERSHAETDVHRNSGHVMISYSINHREIATSIRDQLVANGYPVWMDIGNMGGSVAQTMAEAIESSHVFLFCCSRGYKNNSSCRLEADYESSRDVQMIPLLMENGYKPDG</sequence>
<gene>
    <name evidence="2" type="ORF">CHS0354_035563</name>
</gene>
<dbReference type="EMBL" id="JAEAOA010002072">
    <property type="protein sequence ID" value="KAK3578931.1"/>
    <property type="molecule type" value="Genomic_DNA"/>
</dbReference>
<dbReference type="GO" id="GO:0007165">
    <property type="term" value="P:signal transduction"/>
    <property type="evidence" value="ECO:0007669"/>
    <property type="project" value="InterPro"/>
</dbReference>
<dbReference type="SUPFAM" id="SSF48371">
    <property type="entry name" value="ARM repeat"/>
    <property type="match status" value="1"/>
</dbReference>
<organism evidence="2 3">
    <name type="scientific">Potamilus streckersoni</name>
    <dbReference type="NCBI Taxonomy" id="2493646"/>
    <lineage>
        <taxon>Eukaryota</taxon>
        <taxon>Metazoa</taxon>
        <taxon>Spiralia</taxon>
        <taxon>Lophotrochozoa</taxon>
        <taxon>Mollusca</taxon>
        <taxon>Bivalvia</taxon>
        <taxon>Autobranchia</taxon>
        <taxon>Heteroconchia</taxon>
        <taxon>Palaeoheterodonta</taxon>
        <taxon>Unionida</taxon>
        <taxon>Unionoidea</taxon>
        <taxon>Unionidae</taxon>
        <taxon>Ambleminae</taxon>
        <taxon>Lampsilini</taxon>
        <taxon>Potamilus</taxon>
    </lineage>
</organism>
<proteinExistence type="predicted"/>
<evidence type="ECO:0000313" key="3">
    <source>
        <dbReference type="Proteomes" id="UP001195483"/>
    </source>
</evidence>
<evidence type="ECO:0000313" key="2">
    <source>
        <dbReference type="EMBL" id="KAK3578931.1"/>
    </source>
</evidence>
<dbReference type="Pfam" id="PF13676">
    <property type="entry name" value="TIR_2"/>
    <property type="match status" value="1"/>
</dbReference>
<name>A0AAE0RSU3_9BIVA</name>
<dbReference type="PANTHER" id="PTHR46270">
    <property type="entry name" value="ARMADILLO-TYPE FOLD-RELATED"/>
    <property type="match status" value="1"/>
</dbReference>
<dbReference type="Proteomes" id="UP001195483">
    <property type="component" value="Unassembled WGS sequence"/>
</dbReference>
<dbReference type="InterPro" id="IPR011989">
    <property type="entry name" value="ARM-like"/>
</dbReference>